<evidence type="ECO:0000256" key="1">
    <source>
        <dbReference type="SAM" id="MobiDB-lite"/>
    </source>
</evidence>
<dbReference type="Proteomes" id="UP001215598">
    <property type="component" value="Unassembled WGS sequence"/>
</dbReference>
<feature type="region of interest" description="Disordered" evidence="1">
    <location>
        <begin position="353"/>
        <end position="402"/>
    </location>
</feature>
<feature type="compositionally biased region" description="Polar residues" evidence="1">
    <location>
        <begin position="361"/>
        <end position="370"/>
    </location>
</feature>
<reference evidence="2" key="1">
    <citation type="submission" date="2023-03" db="EMBL/GenBank/DDBJ databases">
        <title>Massive genome expansion in bonnet fungi (Mycena s.s.) driven by repeated elements and novel gene families across ecological guilds.</title>
        <authorList>
            <consortium name="Lawrence Berkeley National Laboratory"/>
            <person name="Harder C.B."/>
            <person name="Miyauchi S."/>
            <person name="Viragh M."/>
            <person name="Kuo A."/>
            <person name="Thoen E."/>
            <person name="Andreopoulos B."/>
            <person name="Lu D."/>
            <person name="Skrede I."/>
            <person name="Drula E."/>
            <person name="Henrissat B."/>
            <person name="Morin E."/>
            <person name="Kohler A."/>
            <person name="Barry K."/>
            <person name="LaButti K."/>
            <person name="Morin E."/>
            <person name="Salamov A."/>
            <person name="Lipzen A."/>
            <person name="Mereny Z."/>
            <person name="Hegedus B."/>
            <person name="Baldrian P."/>
            <person name="Stursova M."/>
            <person name="Weitz H."/>
            <person name="Taylor A."/>
            <person name="Grigoriev I.V."/>
            <person name="Nagy L.G."/>
            <person name="Martin F."/>
            <person name="Kauserud H."/>
        </authorList>
    </citation>
    <scope>NUCLEOTIDE SEQUENCE</scope>
    <source>
        <strain evidence="2">CBHHK182m</strain>
    </source>
</reference>
<keyword evidence="3" id="KW-1185">Reference proteome</keyword>
<protein>
    <submittedName>
        <fullName evidence="2">Uncharacterized protein</fullName>
    </submittedName>
</protein>
<accession>A0AAD7NCQ6</accession>
<dbReference type="EMBL" id="JARKIB010000051">
    <property type="protein sequence ID" value="KAJ7754769.1"/>
    <property type="molecule type" value="Genomic_DNA"/>
</dbReference>
<comment type="caution">
    <text evidence="2">The sequence shown here is derived from an EMBL/GenBank/DDBJ whole genome shotgun (WGS) entry which is preliminary data.</text>
</comment>
<sequence length="458" mass="50247">MESSRTSRRTPCLSLPTFRTQIILWLFARGHRQWALEAEEALTVTIGDFLKRGILRSAVPIWAWNFVTKIPSLLRDADHGRFASTRVHEMRAQLNAASVPAPTIAPYHTPLGLPQALLFVRLVARAVLEDASSRPFPKTPKSYMLPPTSHMVTHRHGYDVTHISVGSFRPTTLRTLQNEIGSSAVPFLNGMKDLNTVSRTVCVCTAPRRIHIHKLRRRRRWGKHALPAGTRDRLHADRPGPRAVTSRCRTPLRLLGDVPAAMKYALCACPPCHLILGPISFFSFSRRGCIMMSLRIWRGARPVGHRPASHMGEGNAPGPGDSDGRRGRMGAVERRRGECGGGSRWAACIAVGGAEQDRQSPPRSATTLASSADVHVRRPPSLASTPAPGHASSSAAPASSTPALTGSVFARLYRMLYAVAAMDTVAIYDTQQAGPLCLLTKLHYPRPFLSIRYLDEAD</sequence>
<feature type="region of interest" description="Disordered" evidence="1">
    <location>
        <begin position="303"/>
        <end position="340"/>
    </location>
</feature>
<proteinExistence type="predicted"/>
<evidence type="ECO:0000313" key="2">
    <source>
        <dbReference type="EMBL" id="KAJ7754769.1"/>
    </source>
</evidence>
<gene>
    <name evidence="2" type="ORF">B0H16DRAFT_1722481</name>
</gene>
<name>A0AAD7NCQ6_9AGAR</name>
<organism evidence="2 3">
    <name type="scientific">Mycena metata</name>
    <dbReference type="NCBI Taxonomy" id="1033252"/>
    <lineage>
        <taxon>Eukaryota</taxon>
        <taxon>Fungi</taxon>
        <taxon>Dikarya</taxon>
        <taxon>Basidiomycota</taxon>
        <taxon>Agaricomycotina</taxon>
        <taxon>Agaricomycetes</taxon>
        <taxon>Agaricomycetidae</taxon>
        <taxon>Agaricales</taxon>
        <taxon>Marasmiineae</taxon>
        <taxon>Mycenaceae</taxon>
        <taxon>Mycena</taxon>
    </lineage>
</organism>
<dbReference type="AlphaFoldDB" id="A0AAD7NCQ6"/>
<feature type="compositionally biased region" description="Basic and acidic residues" evidence="1">
    <location>
        <begin position="322"/>
        <end position="338"/>
    </location>
</feature>
<feature type="compositionally biased region" description="Low complexity" evidence="1">
    <location>
        <begin position="383"/>
        <end position="402"/>
    </location>
</feature>
<evidence type="ECO:0000313" key="3">
    <source>
        <dbReference type="Proteomes" id="UP001215598"/>
    </source>
</evidence>